<reference evidence="1" key="1">
    <citation type="submission" date="2016-04" db="EMBL/GenBank/DDBJ databases">
        <authorList>
            <person name="Evans L.H."/>
            <person name="Alamgir A."/>
            <person name="Owens N."/>
            <person name="Weber N.D."/>
            <person name="Virtaneva K."/>
            <person name="Barbian K."/>
            <person name="Babar A."/>
            <person name="Rosenke K."/>
        </authorList>
    </citation>
    <scope>NUCLEOTIDE SEQUENCE</scope>
    <source>
        <strain evidence="1">86</strain>
    </source>
</reference>
<dbReference type="EMBL" id="FLUQ01000001">
    <property type="protein sequence ID" value="SBV96283.1"/>
    <property type="molecule type" value="Genomic_DNA"/>
</dbReference>
<evidence type="ECO:0000313" key="1">
    <source>
        <dbReference type="EMBL" id="SBV96283.1"/>
    </source>
</evidence>
<dbReference type="AlphaFoldDB" id="A0A212JA27"/>
<accession>A0A212JA27</accession>
<protein>
    <submittedName>
        <fullName evidence="1">Uncharacterized protein</fullName>
    </submittedName>
</protein>
<name>A0A212JA27_9DELT</name>
<gene>
    <name evidence="1" type="ORF">KL86DPRO_11019</name>
</gene>
<organism evidence="1">
    <name type="scientific">uncultured delta proteobacterium</name>
    <dbReference type="NCBI Taxonomy" id="34034"/>
    <lineage>
        <taxon>Bacteria</taxon>
        <taxon>Deltaproteobacteria</taxon>
        <taxon>environmental samples</taxon>
    </lineage>
</organism>
<sequence length="87" mass="9771">MILSIRSSCSAVHSGCPPEYSLIRYGRLWKKEQQKQGLSWRRPAGPGIRAAFGMVRETPGPASSPHCDIYNFILDCVQTLLYKDKTT</sequence>
<proteinExistence type="predicted"/>